<dbReference type="InterPro" id="IPR039873">
    <property type="entry name" value="CCDC78"/>
</dbReference>
<name>R7TVN2_CAPTE</name>
<evidence type="ECO:0000313" key="4">
    <source>
        <dbReference type="Proteomes" id="UP000014760"/>
    </source>
</evidence>
<sequence length="218" mass="25326">MKKYLDSMMQDLRKAHKVREEQLSSAAQNYKGRLDGALRKHEELLVAYRELRQQVEDKGFDELDLGPDEHHLNITDKDLTTAQQKEILRLKQELGNVTSELEALKIRGRMGDYKDDSKAHKSVSSDADNMKDLRRQLAEFTHNTQEELEQERAGLLSRNAVLEQEVTELQAYIDTHLARYKDEIMRLRQMLNMNDSGGFVSPGANNPHNHRKFIFYSN</sequence>
<gene>
    <name evidence="2" type="ORF">CAPTEDRAFT_222270</name>
</gene>
<dbReference type="GO" id="GO:0005737">
    <property type="term" value="C:cytoplasm"/>
    <property type="evidence" value="ECO:0007669"/>
    <property type="project" value="TreeGrafter"/>
</dbReference>
<protein>
    <submittedName>
        <fullName evidence="2 3">Uncharacterized protein</fullName>
    </submittedName>
</protein>
<keyword evidence="4" id="KW-1185">Reference proteome</keyword>
<keyword evidence="1" id="KW-0175">Coiled coil</keyword>
<dbReference type="PANTHER" id="PTHR22106">
    <property type="entry name" value="COILED-COIL DOMAIN-CONTAINING PROTEIN 78"/>
    <property type="match status" value="1"/>
</dbReference>
<reference evidence="3" key="3">
    <citation type="submission" date="2015-06" db="UniProtKB">
        <authorList>
            <consortium name="EnsemblMetazoa"/>
        </authorList>
    </citation>
    <scope>IDENTIFICATION</scope>
</reference>
<evidence type="ECO:0000313" key="2">
    <source>
        <dbReference type="EMBL" id="ELT97943.1"/>
    </source>
</evidence>
<dbReference type="HOGENOM" id="CLU_1267968_0_0_1"/>
<dbReference type="EMBL" id="KB308391">
    <property type="protein sequence ID" value="ELT97943.1"/>
    <property type="molecule type" value="Genomic_DNA"/>
</dbReference>
<dbReference type="Proteomes" id="UP000014760">
    <property type="component" value="Unassembled WGS sequence"/>
</dbReference>
<organism evidence="2">
    <name type="scientific">Capitella teleta</name>
    <name type="common">Polychaete worm</name>
    <dbReference type="NCBI Taxonomy" id="283909"/>
    <lineage>
        <taxon>Eukaryota</taxon>
        <taxon>Metazoa</taxon>
        <taxon>Spiralia</taxon>
        <taxon>Lophotrochozoa</taxon>
        <taxon>Annelida</taxon>
        <taxon>Polychaeta</taxon>
        <taxon>Sedentaria</taxon>
        <taxon>Scolecida</taxon>
        <taxon>Capitellidae</taxon>
        <taxon>Capitella</taxon>
    </lineage>
</organism>
<accession>R7TVN2</accession>
<dbReference type="STRING" id="283909.R7TVN2"/>
<dbReference type="EMBL" id="AMQN01027307">
    <property type="status" value="NOT_ANNOTATED_CDS"/>
    <property type="molecule type" value="Genomic_DNA"/>
</dbReference>
<dbReference type="EnsemblMetazoa" id="CapteT222270">
    <property type="protein sequence ID" value="CapteP222270"/>
    <property type="gene ID" value="CapteG222270"/>
</dbReference>
<proteinExistence type="predicted"/>
<dbReference type="AlphaFoldDB" id="R7TVN2"/>
<dbReference type="PANTHER" id="PTHR22106:SF5">
    <property type="entry name" value="COILED-COIL DOMAIN-CONTAINING PROTEIN 78"/>
    <property type="match status" value="1"/>
</dbReference>
<reference evidence="2 4" key="2">
    <citation type="journal article" date="2013" name="Nature">
        <title>Insights into bilaterian evolution from three spiralian genomes.</title>
        <authorList>
            <person name="Simakov O."/>
            <person name="Marletaz F."/>
            <person name="Cho S.J."/>
            <person name="Edsinger-Gonzales E."/>
            <person name="Havlak P."/>
            <person name="Hellsten U."/>
            <person name="Kuo D.H."/>
            <person name="Larsson T."/>
            <person name="Lv J."/>
            <person name="Arendt D."/>
            <person name="Savage R."/>
            <person name="Osoegawa K."/>
            <person name="de Jong P."/>
            <person name="Grimwood J."/>
            <person name="Chapman J.A."/>
            <person name="Shapiro H."/>
            <person name="Aerts A."/>
            <person name="Otillar R.P."/>
            <person name="Terry A.Y."/>
            <person name="Boore J.L."/>
            <person name="Grigoriev I.V."/>
            <person name="Lindberg D.R."/>
            <person name="Seaver E.C."/>
            <person name="Weisblat D.A."/>
            <person name="Putnam N.H."/>
            <person name="Rokhsar D.S."/>
        </authorList>
    </citation>
    <scope>NUCLEOTIDE SEQUENCE</scope>
    <source>
        <strain evidence="2 4">I ESC-2004</strain>
    </source>
</reference>
<evidence type="ECO:0000313" key="3">
    <source>
        <dbReference type="EnsemblMetazoa" id="CapteP222270"/>
    </source>
</evidence>
<feature type="coiled-coil region" evidence="1">
    <location>
        <begin position="87"/>
        <end position="165"/>
    </location>
</feature>
<evidence type="ECO:0000256" key="1">
    <source>
        <dbReference type="SAM" id="Coils"/>
    </source>
</evidence>
<reference evidence="4" key="1">
    <citation type="submission" date="2012-12" db="EMBL/GenBank/DDBJ databases">
        <authorList>
            <person name="Hellsten U."/>
            <person name="Grimwood J."/>
            <person name="Chapman J.A."/>
            <person name="Shapiro H."/>
            <person name="Aerts A."/>
            <person name="Otillar R.P."/>
            <person name="Terry A.Y."/>
            <person name="Boore J.L."/>
            <person name="Simakov O."/>
            <person name="Marletaz F."/>
            <person name="Cho S.-J."/>
            <person name="Edsinger-Gonzales E."/>
            <person name="Havlak P."/>
            <person name="Kuo D.-H."/>
            <person name="Larsson T."/>
            <person name="Lv J."/>
            <person name="Arendt D."/>
            <person name="Savage R."/>
            <person name="Osoegawa K."/>
            <person name="de Jong P."/>
            <person name="Lindberg D.R."/>
            <person name="Seaver E.C."/>
            <person name="Weisblat D.A."/>
            <person name="Putnam N.H."/>
            <person name="Grigoriev I.V."/>
            <person name="Rokhsar D.S."/>
        </authorList>
    </citation>
    <scope>NUCLEOTIDE SEQUENCE</scope>
    <source>
        <strain evidence="4">I ESC-2004</strain>
    </source>
</reference>
<dbReference type="OrthoDB" id="2113965at2759"/>